<organism evidence="2 3">
    <name type="scientific">Candidatus Thiomargarita nelsonii</name>
    <dbReference type="NCBI Taxonomy" id="1003181"/>
    <lineage>
        <taxon>Bacteria</taxon>
        <taxon>Pseudomonadati</taxon>
        <taxon>Pseudomonadota</taxon>
        <taxon>Gammaproteobacteria</taxon>
        <taxon>Thiotrichales</taxon>
        <taxon>Thiotrichaceae</taxon>
        <taxon>Thiomargarita</taxon>
    </lineage>
</organism>
<evidence type="ECO:0000259" key="1">
    <source>
        <dbReference type="Pfam" id="PF13304"/>
    </source>
</evidence>
<comment type="caution">
    <text evidence="2">The sequence shown here is derived from an EMBL/GenBank/DDBJ whole genome shotgun (WGS) entry which is preliminary data.</text>
</comment>
<name>A0A0A6P7C9_9GAMM</name>
<protein>
    <recommendedName>
        <fullName evidence="1">ATPase AAA-type core domain-containing protein</fullName>
    </recommendedName>
</protein>
<dbReference type="Gene3D" id="3.40.50.300">
    <property type="entry name" value="P-loop containing nucleotide triphosphate hydrolases"/>
    <property type="match status" value="2"/>
</dbReference>
<dbReference type="InterPro" id="IPR027417">
    <property type="entry name" value="P-loop_NTPase"/>
</dbReference>
<dbReference type="SUPFAM" id="SSF52540">
    <property type="entry name" value="P-loop containing nucleoside triphosphate hydrolases"/>
    <property type="match status" value="1"/>
</dbReference>
<dbReference type="PANTHER" id="PTHR43581:SF4">
    <property type="entry name" value="ATP_GTP PHOSPHATASE"/>
    <property type="match status" value="1"/>
</dbReference>
<reference evidence="2 3" key="1">
    <citation type="journal article" date="2016" name="Front. Microbiol.">
        <title>Single-Cell (Meta-)Genomics of a Dimorphic Candidatus Thiomargarita nelsonii Reveals Genomic Plasticity.</title>
        <authorList>
            <person name="Flood B.E."/>
            <person name="Fliss P."/>
            <person name="Jones D.S."/>
            <person name="Dick G.J."/>
            <person name="Jain S."/>
            <person name="Kaster A.K."/>
            <person name="Winkel M."/>
            <person name="Mussmann M."/>
            <person name="Bailey J."/>
        </authorList>
    </citation>
    <scope>NUCLEOTIDE SEQUENCE [LARGE SCALE GENOMIC DNA]</scope>
    <source>
        <strain evidence="2">Hydrate Ridge</strain>
    </source>
</reference>
<dbReference type="EMBL" id="JSZA02000006">
    <property type="protein sequence ID" value="KHD06209.1"/>
    <property type="molecule type" value="Genomic_DNA"/>
</dbReference>
<proteinExistence type="predicted"/>
<gene>
    <name evidence="2" type="ORF">PN36_02565</name>
</gene>
<feature type="domain" description="ATPase AAA-type core" evidence="1">
    <location>
        <begin position="29"/>
        <end position="278"/>
    </location>
</feature>
<dbReference type="Proteomes" id="UP000030428">
    <property type="component" value="Unassembled WGS sequence"/>
</dbReference>
<accession>A0A0A6P7C9</accession>
<dbReference type="InterPro" id="IPR051396">
    <property type="entry name" value="Bact_Antivir_Def_Nuclease"/>
</dbReference>
<dbReference type="AlphaFoldDB" id="A0A0A6P7C9"/>
<evidence type="ECO:0000313" key="3">
    <source>
        <dbReference type="Proteomes" id="UP000030428"/>
    </source>
</evidence>
<dbReference type="Pfam" id="PF13304">
    <property type="entry name" value="AAA_21"/>
    <property type="match status" value="1"/>
</dbReference>
<dbReference type="InterPro" id="IPR014555">
    <property type="entry name" value="RecF-like"/>
</dbReference>
<evidence type="ECO:0000313" key="2">
    <source>
        <dbReference type="EMBL" id="KHD06209.1"/>
    </source>
</evidence>
<dbReference type="PANTHER" id="PTHR43581">
    <property type="entry name" value="ATP/GTP PHOSPHATASE"/>
    <property type="match status" value="1"/>
</dbReference>
<dbReference type="InterPro" id="IPR003959">
    <property type="entry name" value="ATPase_AAA_core"/>
</dbReference>
<sequence length="334" mass="38601">MKKHFINHIGIENFKCFQNLTIDGLESVNLIGGKNNVGKTAFLEAVELLVSSNETYDLVVNIYKLLTRRQTNNLSNDILLDFIREDETKVKIYTKNKKLRLAVHRYEIKDIIPTTKLSYAINEDEKSLSIDRLLGQSLQKIDRRIDNINFISSAKAQEQDIAILYGSLVDLDREDFLNDSLRIFDDNIISIKQRATKNNVILKLKLKDRQMPVLLSSLGEGINRYIAVLCAIWASKDGFLLIDEIENGIHYTNYQKLWQIIFQASADANCQLFITSHSKECIEAFNEVQLEQENNRGAYFEFYKNIKTDMITASKRHKEQLKYSLTHQGRVRGE</sequence>
<dbReference type="GO" id="GO:0005524">
    <property type="term" value="F:ATP binding"/>
    <property type="evidence" value="ECO:0007669"/>
    <property type="project" value="InterPro"/>
</dbReference>
<keyword evidence="3" id="KW-1185">Reference proteome</keyword>
<dbReference type="GO" id="GO:0016887">
    <property type="term" value="F:ATP hydrolysis activity"/>
    <property type="evidence" value="ECO:0007669"/>
    <property type="project" value="InterPro"/>
</dbReference>
<dbReference type="PIRSF" id="PIRSF029347">
    <property type="entry name" value="RecF"/>
    <property type="match status" value="1"/>
</dbReference>